<feature type="non-terminal residue" evidence="7">
    <location>
        <position position="1"/>
    </location>
</feature>
<evidence type="ECO:0000256" key="3">
    <source>
        <dbReference type="ARBA" id="ARBA00022729"/>
    </source>
</evidence>
<evidence type="ECO:0000256" key="5">
    <source>
        <dbReference type="ARBA" id="ARBA00038515"/>
    </source>
</evidence>
<proteinExistence type="inferred from homology"/>
<dbReference type="Proteomes" id="UP000324897">
    <property type="component" value="Chromosome 2"/>
</dbReference>
<evidence type="ECO:0000313" key="7">
    <source>
        <dbReference type="EMBL" id="TVU25997.1"/>
    </source>
</evidence>
<gene>
    <name evidence="7" type="ORF">EJB05_28521</name>
</gene>
<dbReference type="PROSITE" id="PS51473">
    <property type="entry name" value="GNK2"/>
    <property type="match status" value="2"/>
</dbReference>
<dbReference type="PANTHER" id="PTHR32411">
    <property type="entry name" value="CYSTEINE-RICH REPEAT SECRETORY PROTEIN 38-RELATED"/>
    <property type="match status" value="1"/>
</dbReference>
<dbReference type="CDD" id="cd23509">
    <property type="entry name" value="Gnk2-like"/>
    <property type="match status" value="1"/>
</dbReference>
<evidence type="ECO:0000256" key="1">
    <source>
        <dbReference type="ARBA" id="ARBA00004613"/>
    </source>
</evidence>
<dbReference type="PANTHER" id="PTHR32411:SF43">
    <property type="entry name" value="CYSTEINE-RICH REPEAT SECRETORY PROTEIN 38"/>
    <property type="match status" value="1"/>
</dbReference>
<feature type="domain" description="Gnk2-homologous" evidence="6">
    <location>
        <begin position="1"/>
        <end position="48"/>
    </location>
</feature>
<comment type="caution">
    <text evidence="7">The sequence shown here is derived from an EMBL/GenBank/DDBJ whole genome shotgun (WGS) entry which is preliminary data.</text>
</comment>
<organism evidence="7 8">
    <name type="scientific">Eragrostis curvula</name>
    <name type="common">weeping love grass</name>
    <dbReference type="NCBI Taxonomy" id="38414"/>
    <lineage>
        <taxon>Eukaryota</taxon>
        <taxon>Viridiplantae</taxon>
        <taxon>Streptophyta</taxon>
        <taxon>Embryophyta</taxon>
        <taxon>Tracheophyta</taxon>
        <taxon>Spermatophyta</taxon>
        <taxon>Magnoliopsida</taxon>
        <taxon>Liliopsida</taxon>
        <taxon>Poales</taxon>
        <taxon>Poaceae</taxon>
        <taxon>PACMAD clade</taxon>
        <taxon>Chloridoideae</taxon>
        <taxon>Eragrostideae</taxon>
        <taxon>Eragrostidinae</taxon>
        <taxon>Eragrostis</taxon>
    </lineage>
</organism>
<keyword evidence="8" id="KW-1185">Reference proteome</keyword>
<sequence length="174" mass="19788">MCYITSLWDECKKFLELAPSYVSTACPNGLTGGLMYDRCLFRYSNQPFVTSETDQGRIFQVIRIAYVEDVVTMNNSRWRLMDRLINDATTSPQRFASGKEVYKNSTMTYGLVQCRIDLKPDECENCLRSSTETKLEASDCSVGRGYGHQFKLVAFGPLCLVLDLLPLMEEKEQG</sequence>
<accession>A0A5J9US81</accession>
<evidence type="ECO:0000313" key="8">
    <source>
        <dbReference type="Proteomes" id="UP000324897"/>
    </source>
</evidence>
<dbReference type="Gene3D" id="3.30.430.20">
    <property type="entry name" value="Gnk2 domain, C-X8-C-X2-C motif"/>
    <property type="match status" value="1"/>
</dbReference>
<name>A0A5J9US81_9POAL</name>
<dbReference type="GO" id="GO:0005576">
    <property type="term" value="C:extracellular region"/>
    <property type="evidence" value="ECO:0007669"/>
    <property type="project" value="UniProtKB-SubCell"/>
</dbReference>
<keyword evidence="2" id="KW-0964">Secreted</keyword>
<reference evidence="7 8" key="1">
    <citation type="journal article" date="2019" name="Sci. Rep.">
        <title>A high-quality genome of Eragrostis curvula grass provides insights into Poaceae evolution and supports new strategies to enhance forage quality.</title>
        <authorList>
            <person name="Carballo J."/>
            <person name="Santos B.A.C.M."/>
            <person name="Zappacosta D."/>
            <person name="Garbus I."/>
            <person name="Selva J.P."/>
            <person name="Gallo C.A."/>
            <person name="Diaz A."/>
            <person name="Albertini E."/>
            <person name="Caccamo M."/>
            <person name="Echenique V."/>
        </authorList>
    </citation>
    <scope>NUCLEOTIDE SEQUENCE [LARGE SCALE GENOMIC DNA]</scope>
    <source>
        <strain evidence="8">cv. Victoria</strain>
        <tissue evidence="7">Leaf</tissue>
    </source>
</reference>
<dbReference type="AlphaFoldDB" id="A0A5J9US81"/>
<dbReference type="InterPro" id="IPR002902">
    <property type="entry name" value="GNK2"/>
</dbReference>
<dbReference type="Gramene" id="TVU25997">
    <property type="protein sequence ID" value="TVU25997"/>
    <property type="gene ID" value="EJB05_28521"/>
</dbReference>
<comment type="subcellular location">
    <subcellularLocation>
        <location evidence="1">Secreted</location>
    </subcellularLocation>
</comment>
<dbReference type="InterPro" id="IPR038408">
    <property type="entry name" value="GNK2_sf"/>
</dbReference>
<keyword evidence="4" id="KW-0677">Repeat</keyword>
<evidence type="ECO:0000256" key="2">
    <source>
        <dbReference type="ARBA" id="ARBA00022525"/>
    </source>
</evidence>
<dbReference type="Pfam" id="PF01657">
    <property type="entry name" value="Stress-antifung"/>
    <property type="match status" value="1"/>
</dbReference>
<evidence type="ECO:0000256" key="4">
    <source>
        <dbReference type="ARBA" id="ARBA00022737"/>
    </source>
</evidence>
<keyword evidence="3" id="KW-0732">Signal</keyword>
<evidence type="ECO:0000259" key="6">
    <source>
        <dbReference type="PROSITE" id="PS51473"/>
    </source>
</evidence>
<dbReference type="InterPro" id="IPR050581">
    <property type="entry name" value="CRR_secretory_protein"/>
</dbReference>
<dbReference type="EMBL" id="RWGY01000013">
    <property type="protein sequence ID" value="TVU25997.1"/>
    <property type="molecule type" value="Genomic_DNA"/>
</dbReference>
<comment type="similarity">
    <text evidence="5">Belongs to the cysteine-rich repeat secretory protein family.</text>
</comment>
<feature type="domain" description="Gnk2-homologous" evidence="6">
    <location>
        <begin position="55"/>
        <end position="168"/>
    </location>
</feature>
<protein>
    <recommendedName>
        <fullName evidence="6">Gnk2-homologous domain-containing protein</fullName>
    </recommendedName>
</protein>